<dbReference type="RefSeq" id="WP_051870035.1">
    <property type="nucleotide sequence ID" value="NZ_KL575609.1"/>
</dbReference>
<dbReference type="Pfam" id="PF01243">
    <property type="entry name" value="PNPOx_N"/>
    <property type="match status" value="1"/>
</dbReference>
<keyword evidence="4" id="KW-1185">Reference proteome</keyword>
<dbReference type="Proteomes" id="UP000037251">
    <property type="component" value="Unassembled WGS sequence"/>
</dbReference>
<sequence>MTTSPFPSAPLPSGSVERLAACKYVLLTTFRRDGRAVPTPVWVMRDGDCLAVWSVADAGKVKRIRNSGRVTVAPCDWRGTPKGESVSGVAELPAEQDTLHYLDLMKRKYGLVARVGLLGSRLKGPGHRTVGIRIRLTE</sequence>
<reference evidence="4" key="1">
    <citation type="submission" date="2015-07" db="EMBL/GenBank/DDBJ databases">
        <authorList>
            <person name="Ju K.-S."/>
            <person name="Doroghazi J.R."/>
            <person name="Metcalf W.W."/>
        </authorList>
    </citation>
    <scope>NUCLEOTIDE SEQUENCE [LARGE SCALE GENOMIC DNA]</scope>
    <source>
        <strain evidence="4">NRRL 2290</strain>
    </source>
</reference>
<dbReference type="Gene3D" id="2.30.110.10">
    <property type="entry name" value="Electron Transport, Fmn-binding Protein, Chain A"/>
    <property type="match status" value="1"/>
</dbReference>
<dbReference type="NCBIfam" id="TIGR03666">
    <property type="entry name" value="Rv2061_F420"/>
    <property type="match status" value="1"/>
</dbReference>
<dbReference type="STRING" id="67356.AQJ84_22685"/>
<dbReference type="InterPro" id="IPR011576">
    <property type="entry name" value="Pyridox_Oxase_N"/>
</dbReference>
<dbReference type="eggNOG" id="COG3467">
    <property type="taxonomic scope" value="Bacteria"/>
</dbReference>
<dbReference type="PATRIC" id="fig|67356.5.peg.6354"/>
<dbReference type="InterPro" id="IPR019965">
    <property type="entry name" value="PPOX_F420-dep_Rv2061_put"/>
</dbReference>
<dbReference type="SUPFAM" id="SSF50475">
    <property type="entry name" value="FMN-binding split barrel"/>
    <property type="match status" value="1"/>
</dbReference>
<dbReference type="EMBL" id="LGUS01000192">
    <property type="protein sequence ID" value="KOG31775.1"/>
    <property type="molecule type" value="Genomic_DNA"/>
</dbReference>
<dbReference type="GO" id="GO:0070967">
    <property type="term" value="F:coenzyme F420 binding"/>
    <property type="evidence" value="ECO:0007669"/>
    <property type="project" value="TreeGrafter"/>
</dbReference>
<gene>
    <name evidence="3" type="ORF">ADK37_29730</name>
</gene>
<evidence type="ECO:0000313" key="4">
    <source>
        <dbReference type="Proteomes" id="UP000037251"/>
    </source>
</evidence>
<dbReference type="InterPro" id="IPR012349">
    <property type="entry name" value="Split_barrel_FMN-bd"/>
</dbReference>
<organism evidence="3 4">
    <name type="scientific">Streptomyces resistomycificus</name>
    <dbReference type="NCBI Taxonomy" id="67356"/>
    <lineage>
        <taxon>Bacteria</taxon>
        <taxon>Bacillati</taxon>
        <taxon>Actinomycetota</taxon>
        <taxon>Actinomycetes</taxon>
        <taxon>Kitasatosporales</taxon>
        <taxon>Streptomycetaceae</taxon>
        <taxon>Streptomyces</taxon>
        <taxon>Streptomyces aurantiacus group</taxon>
    </lineage>
</organism>
<dbReference type="GO" id="GO:0005829">
    <property type="term" value="C:cytosol"/>
    <property type="evidence" value="ECO:0007669"/>
    <property type="project" value="TreeGrafter"/>
</dbReference>
<dbReference type="PANTHER" id="PTHR35176:SF11">
    <property type="entry name" value="PYRIDOXAMINE 5'-PHOSPHATE OXIDASE FAMILY PROTEIN"/>
    <property type="match status" value="1"/>
</dbReference>
<dbReference type="GO" id="GO:0016627">
    <property type="term" value="F:oxidoreductase activity, acting on the CH-CH group of donors"/>
    <property type="evidence" value="ECO:0007669"/>
    <property type="project" value="TreeGrafter"/>
</dbReference>
<evidence type="ECO:0000256" key="1">
    <source>
        <dbReference type="ARBA" id="ARBA00023002"/>
    </source>
</evidence>
<proteinExistence type="predicted"/>
<dbReference type="PANTHER" id="PTHR35176">
    <property type="entry name" value="HEME OXYGENASE HI_0854-RELATED"/>
    <property type="match status" value="1"/>
</dbReference>
<protein>
    <submittedName>
        <fullName evidence="3">Pyridoxamine 5-phosphate oxidase</fullName>
    </submittedName>
</protein>
<evidence type="ECO:0000259" key="2">
    <source>
        <dbReference type="Pfam" id="PF01243"/>
    </source>
</evidence>
<dbReference type="InterPro" id="IPR052019">
    <property type="entry name" value="F420H2_bilvrd_red/Heme_oxyg"/>
</dbReference>
<dbReference type="OrthoDB" id="5738083at2"/>
<evidence type="ECO:0000313" key="3">
    <source>
        <dbReference type="EMBL" id="KOG31775.1"/>
    </source>
</evidence>
<accession>A0A0L8L0Z1</accession>
<feature type="domain" description="Pyridoxamine 5'-phosphate oxidase N-terminal" evidence="2">
    <location>
        <begin position="17"/>
        <end position="113"/>
    </location>
</feature>
<dbReference type="AlphaFoldDB" id="A0A0L8L0Z1"/>
<keyword evidence="1" id="KW-0560">Oxidoreductase</keyword>
<comment type="caution">
    <text evidence="3">The sequence shown here is derived from an EMBL/GenBank/DDBJ whole genome shotgun (WGS) entry which is preliminary data.</text>
</comment>
<name>A0A0L8L0Z1_9ACTN</name>